<sequence>MYLYYLFVLIIYLMAVITASEALTQASGWLALSMFFLSFYRAGRLFQILGGIFVALGVILYGFSAVTFMDIPHLLSDNLTLVAFVSALPFIQTAVRAGRYDKQLQHWLFHRVESSGYLNQRSLLTSYGLVPFMNLSVLPLIQSTLARHLQSWKKGKRDAFISRVTLRGFALVLVWMPMEIMLVLALDLTGAGYIAVFPWFLLISVTMLLIEIIRGYLWKNEQVMLSHHEEIRTRSSGKVWTLLLAIISFLVIVVGLGELLDFSFILMVTLVIPPFAWVWASICRRRWRFQVLARDAFRKQLEENIHPFVVLFVSLGWFTGTLSETPVIEWVQAPFETGGVSPAAILAGIPLAFIAMAMVGIHPIATMTLLHEVVGTILMPISPESLTIVYVVAALATFTVSTYGITVTLTARHTEQNPYRITLRNMPFALVFSAVGVLAAILLL</sequence>
<evidence type="ECO:0000313" key="2">
    <source>
        <dbReference type="EMBL" id="MBB6448077.1"/>
    </source>
</evidence>
<organism evidence="2 3">
    <name type="scientific">Geomicrobium halophilum</name>
    <dbReference type="NCBI Taxonomy" id="549000"/>
    <lineage>
        <taxon>Bacteria</taxon>
        <taxon>Bacillati</taxon>
        <taxon>Bacillota</taxon>
        <taxon>Bacilli</taxon>
        <taxon>Bacillales</taxon>
        <taxon>Geomicrobium</taxon>
    </lineage>
</organism>
<dbReference type="EMBL" id="JACHHJ010000001">
    <property type="protein sequence ID" value="MBB6448077.1"/>
    <property type="molecule type" value="Genomic_DNA"/>
</dbReference>
<feature type="transmembrane region" description="Helical" evidence="1">
    <location>
        <begin position="166"/>
        <end position="186"/>
    </location>
</feature>
<keyword evidence="1" id="KW-0472">Membrane</keyword>
<gene>
    <name evidence="2" type="ORF">HNR44_000026</name>
</gene>
<feature type="transmembrane region" description="Helical" evidence="1">
    <location>
        <begin position="46"/>
        <end position="66"/>
    </location>
</feature>
<accession>A0A841PGQ8</accession>
<comment type="caution">
    <text evidence="2">The sequence shown here is derived from an EMBL/GenBank/DDBJ whole genome shotgun (WGS) entry which is preliminary data.</text>
</comment>
<keyword evidence="1" id="KW-1133">Transmembrane helix</keyword>
<proteinExistence type="predicted"/>
<dbReference type="Proteomes" id="UP000568839">
    <property type="component" value="Unassembled WGS sequence"/>
</dbReference>
<feature type="transmembrane region" description="Helical" evidence="1">
    <location>
        <begin position="343"/>
        <end position="365"/>
    </location>
</feature>
<feature type="transmembrane region" description="Helical" evidence="1">
    <location>
        <begin position="426"/>
        <end position="443"/>
    </location>
</feature>
<feature type="transmembrane region" description="Helical" evidence="1">
    <location>
        <begin position="386"/>
        <end position="406"/>
    </location>
</feature>
<name>A0A841PGQ8_9BACL</name>
<reference evidence="2 3" key="1">
    <citation type="submission" date="2020-08" db="EMBL/GenBank/DDBJ databases">
        <title>Genomic Encyclopedia of Type Strains, Phase IV (KMG-IV): sequencing the most valuable type-strain genomes for metagenomic binning, comparative biology and taxonomic classification.</title>
        <authorList>
            <person name="Goeker M."/>
        </authorList>
    </citation>
    <scope>NUCLEOTIDE SEQUENCE [LARGE SCALE GENOMIC DNA]</scope>
    <source>
        <strain evidence="2 3">DSM 21769</strain>
    </source>
</reference>
<evidence type="ECO:0000256" key="1">
    <source>
        <dbReference type="SAM" id="Phobius"/>
    </source>
</evidence>
<keyword evidence="1" id="KW-0812">Transmembrane</keyword>
<dbReference type="AlphaFoldDB" id="A0A841PGQ8"/>
<protein>
    <submittedName>
        <fullName evidence="2">Uncharacterized protein</fullName>
    </submittedName>
</protein>
<feature type="transmembrane region" description="Helical" evidence="1">
    <location>
        <begin position="262"/>
        <end position="283"/>
    </location>
</feature>
<keyword evidence="3" id="KW-1185">Reference proteome</keyword>
<feature type="transmembrane region" description="Helical" evidence="1">
    <location>
        <begin position="192"/>
        <end position="218"/>
    </location>
</feature>
<evidence type="ECO:0000313" key="3">
    <source>
        <dbReference type="Proteomes" id="UP000568839"/>
    </source>
</evidence>
<dbReference type="RefSeq" id="WP_184402116.1">
    <property type="nucleotide sequence ID" value="NZ_JACHHJ010000001.1"/>
</dbReference>
<feature type="transmembrane region" description="Helical" evidence="1">
    <location>
        <begin position="239"/>
        <end position="256"/>
    </location>
</feature>